<dbReference type="EMBL" id="CP159837">
    <property type="protein sequence ID" value="XCM35816.1"/>
    <property type="molecule type" value="Genomic_DNA"/>
</dbReference>
<gene>
    <name evidence="1" type="ORF">ABWT76_004524</name>
</gene>
<sequence>MQFVNPKTGKRSSKKFGISSFTEKSVIEALQKAHKVANALKTIKTSSEFWEWYDREILGKNEIANDLITYREIFQQIEDKYFSGKHRNTGRKRTKDPNQFGGISDLTSYYNAYGKYFEKFPDWDKYPIWDEIKEIWLSCEQGSATFLVAKIAIKAICERCPNSDELIKKINRIDTVQTEFREKQSIALEDYLKWYWLTMKYRHCVAKIGELLVNHGYG</sequence>
<accession>A0AAU8JC14</accession>
<dbReference type="RefSeq" id="WP_054470170.1">
    <property type="nucleotide sequence ID" value="NZ_CP159837.1"/>
</dbReference>
<dbReference type="AlphaFoldDB" id="A0AAU8JC14"/>
<evidence type="ECO:0000313" key="1">
    <source>
        <dbReference type="EMBL" id="XCM35816.1"/>
    </source>
</evidence>
<proteinExistence type="predicted"/>
<reference evidence="1" key="1">
    <citation type="submission" date="2024-07" db="EMBL/GenBank/DDBJ databases">
        <authorList>
            <person name="Kim Y.J."/>
            <person name="Jeong J.Y."/>
        </authorList>
    </citation>
    <scope>NUCLEOTIDE SEQUENCE</scope>
    <source>
        <strain evidence="1">GIHE-MW2</strain>
    </source>
</reference>
<organism evidence="1">
    <name type="scientific">Planktothricoides raciborskii GIHE-MW2</name>
    <dbReference type="NCBI Taxonomy" id="2792601"/>
    <lineage>
        <taxon>Bacteria</taxon>
        <taxon>Bacillati</taxon>
        <taxon>Cyanobacteriota</taxon>
        <taxon>Cyanophyceae</taxon>
        <taxon>Oscillatoriophycideae</taxon>
        <taxon>Oscillatoriales</taxon>
        <taxon>Oscillatoriaceae</taxon>
        <taxon>Planktothricoides</taxon>
    </lineage>
</organism>
<protein>
    <submittedName>
        <fullName evidence="1">Uncharacterized protein</fullName>
    </submittedName>
</protein>
<name>A0AAU8JC14_9CYAN</name>